<accession>A0A5J4RFL6</accession>
<feature type="transmembrane region" description="Helical" evidence="1">
    <location>
        <begin position="14"/>
        <end position="36"/>
    </location>
</feature>
<proteinExistence type="predicted"/>
<evidence type="ECO:0000313" key="3">
    <source>
        <dbReference type="EMBL" id="KAA6332145.1"/>
    </source>
</evidence>
<dbReference type="EMBL" id="SNRY01001279">
    <property type="protein sequence ID" value="KAA6332145.1"/>
    <property type="molecule type" value="Genomic_DNA"/>
</dbReference>
<name>A0A5J4RFL6_9ZZZZ</name>
<sequence>MISEKNKYVLNDVVLMRVFAIFLLVILHSFTIYGHSWSPPASFKDIRFYWWIAHITSYARLEILVFIPGYLMAYQANRNKLNLVFWNFTKKKATRLLLPCIFFSTIYMALFFSKFSSLIPRIIYNSSAGHMWFLPMLFWTYLMGYVYIKRERRIFTKKSYTMLFFAMLTIFSIIPLPFMIGSAFYYLFYFILGVMMYRNKDIIIENFCCKKYICLLTAVFICVFVPLTLFREKLSEISTTNIFEKGGVILLLHYLRMVYATIGLL</sequence>
<feature type="transmembrane region" description="Helical" evidence="1">
    <location>
        <begin position="212"/>
        <end position="230"/>
    </location>
</feature>
<dbReference type="InterPro" id="IPR002656">
    <property type="entry name" value="Acyl_transf_3_dom"/>
</dbReference>
<comment type="caution">
    <text evidence="3">The sequence shown here is derived from an EMBL/GenBank/DDBJ whole genome shotgun (WGS) entry which is preliminary data.</text>
</comment>
<feature type="transmembrane region" description="Helical" evidence="1">
    <location>
        <begin position="132"/>
        <end position="148"/>
    </location>
</feature>
<evidence type="ECO:0000259" key="2">
    <source>
        <dbReference type="Pfam" id="PF01757"/>
    </source>
</evidence>
<keyword evidence="1" id="KW-0472">Membrane</keyword>
<feature type="domain" description="Acyltransferase 3" evidence="2">
    <location>
        <begin position="15"/>
        <end position="232"/>
    </location>
</feature>
<feature type="transmembrane region" description="Helical" evidence="1">
    <location>
        <begin position="48"/>
        <end position="72"/>
    </location>
</feature>
<reference evidence="3" key="1">
    <citation type="submission" date="2019-03" db="EMBL/GenBank/DDBJ databases">
        <title>Single cell metagenomics reveals metabolic interactions within the superorganism composed of flagellate Streblomastix strix and complex community of Bacteroidetes bacteria on its surface.</title>
        <authorList>
            <person name="Treitli S.C."/>
            <person name="Kolisko M."/>
            <person name="Husnik F."/>
            <person name="Keeling P."/>
            <person name="Hampl V."/>
        </authorList>
    </citation>
    <scope>NUCLEOTIDE SEQUENCE</scope>
    <source>
        <strain evidence="3">STM</strain>
    </source>
</reference>
<gene>
    <name evidence="3" type="ORF">EZS27_019312</name>
</gene>
<keyword evidence="1" id="KW-1133">Transmembrane helix</keyword>
<dbReference type="GO" id="GO:0016747">
    <property type="term" value="F:acyltransferase activity, transferring groups other than amino-acyl groups"/>
    <property type="evidence" value="ECO:0007669"/>
    <property type="project" value="InterPro"/>
</dbReference>
<dbReference type="Pfam" id="PF01757">
    <property type="entry name" value="Acyl_transf_3"/>
    <property type="match status" value="1"/>
</dbReference>
<organism evidence="3">
    <name type="scientific">termite gut metagenome</name>
    <dbReference type="NCBI Taxonomy" id="433724"/>
    <lineage>
        <taxon>unclassified sequences</taxon>
        <taxon>metagenomes</taxon>
        <taxon>organismal metagenomes</taxon>
    </lineage>
</organism>
<keyword evidence="1" id="KW-0812">Transmembrane</keyword>
<dbReference type="AlphaFoldDB" id="A0A5J4RFL6"/>
<evidence type="ECO:0000256" key="1">
    <source>
        <dbReference type="SAM" id="Phobius"/>
    </source>
</evidence>
<feature type="transmembrane region" description="Helical" evidence="1">
    <location>
        <begin position="93"/>
        <end position="112"/>
    </location>
</feature>
<protein>
    <recommendedName>
        <fullName evidence="2">Acyltransferase 3 domain-containing protein</fullName>
    </recommendedName>
</protein>